<feature type="domain" description="PA14" evidence="2">
    <location>
        <begin position="230"/>
        <end position="401"/>
    </location>
</feature>
<dbReference type="GeneID" id="54365557"/>
<dbReference type="Proteomes" id="UP000504637">
    <property type="component" value="Unplaced"/>
</dbReference>
<evidence type="ECO:0000313" key="4">
    <source>
        <dbReference type="RefSeq" id="XP_033458512.1"/>
    </source>
</evidence>
<evidence type="ECO:0000256" key="1">
    <source>
        <dbReference type="SAM" id="SignalP"/>
    </source>
</evidence>
<feature type="chain" id="PRO_5026995605" description="PA14 domain-containing protein" evidence="1">
    <location>
        <begin position="19"/>
        <end position="430"/>
    </location>
</feature>
<keyword evidence="1" id="KW-0732">Signal</keyword>
<accession>A0A6J3M0C9</accession>
<reference evidence="4" key="2">
    <citation type="submission" date="2020-04" db="EMBL/GenBank/DDBJ databases">
        <authorList>
            <consortium name="NCBI Genome Project"/>
        </authorList>
    </citation>
    <scope>NUCLEOTIDE SEQUENCE</scope>
    <source>
        <strain evidence="4">CBS 342.82</strain>
    </source>
</reference>
<feature type="signal peptide" evidence="1">
    <location>
        <begin position="1"/>
        <end position="18"/>
    </location>
</feature>
<name>A0A6J3M0C9_9PEZI</name>
<keyword evidence="3" id="KW-1185">Reference proteome</keyword>
<dbReference type="AlphaFoldDB" id="A0A6J3M0C9"/>
<dbReference type="PROSITE" id="PS51820">
    <property type="entry name" value="PA14"/>
    <property type="match status" value="1"/>
</dbReference>
<evidence type="ECO:0000259" key="2">
    <source>
        <dbReference type="PROSITE" id="PS51820"/>
    </source>
</evidence>
<dbReference type="OrthoDB" id="4388755at2759"/>
<dbReference type="RefSeq" id="XP_033458512.1">
    <property type="nucleotide sequence ID" value="XM_033607758.1"/>
</dbReference>
<reference evidence="4" key="1">
    <citation type="submission" date="2020-01" db="EMBL/GenBank/DDBJ databases">
        <authorList>
            <consortium name="DOE Joint Genome Institute"/>
            <person name="Haridas S."/>
            <person name="Albert R."/>
            <person name="Binder M."/>
            <person name="Bloem J."/>
            <person name="Labutti K."/>
            <person name="Salamov A."/>
            <person name="Andreopoulos B."/>
            <person name="Baker S.E."/>
            <person name="Barry K."/>
            <person name="Bills G."/>
            <person name="Bluhm B.H."/>
            <person name="Cannon C."/>
            <person name="Castanera R."/>
            <person name="Culley D.E."/>
            <person name="Daum C."/>
            <person name="Ezra D."/>
            <person name="Gonzalez J.B."/>
            <person name="Henrissat B."/>
            <person name="Kuo A."/>
            <person name="Liang C."/>
            <person name="Lipzen A."/>
            <person name="Lutzoni F."/>
            <person name="Magnuson J."/>
            <person name="Mondo S."/>
            <person name="Nolan M."/>
            <person name="Ohm R."/>
            <person name="Pangilinan J."/>
            <person name="Park H.-J."/>
            <person name="Ramirez L."/>
            <person name="Alfaro M."/>
            <person name="Sun H."/>
            <person name="Tritt A."/>
            <person name="Yoshinaga Y."/>
            <person name="Zwiers L.-H."/>
            <person name="Turgeon B.G."/>
            <person name="Goodwin S.B."/>
            <person name="Spatafora J.W."/>
            <person name="Crous P.W."/>
            <person name="Grigoriev I.V."/>
        </authorList>
    </citation>
    <scope>NUCLEOTIDE SEQUENCE</scope>
    <source>
        <strain evidence="4">CBS 342.82</strain>
    </source>
</reference>
<evidence type="ECO:0000313" key="3">
    <source>
        <dbReference type="Proteomes" id="UP000504637"/>
    </source>
</evidence>
<reference evidence="4" key="3">
    <citation type="submission" date="2025-08" db="UniProtKB">
        <authorList>
            <consortium name="RefSeq"/>
        </authorList>
    </citation>
    <scope>IDENTIFICATION</scope>
    <source>
        <strain evidence="4">CBS 342.82</strain>
    </source>
</reference>
<proteinExistence type="predicted"/>
<dbReference type="InterPro" id="IPR018871">
    <property type="entry name" value="GLEYA_adhesin_domain"/>
</dbReference>
<protein>
    <recommendedName>
        <fullName evidence="2">PA14 domain-containing protein</fullName>
    </recommendedName>
</protein>
<dbReference type="Gene3D" id="2.60.120.1560">
    <property type="match status" value="1"/>
</dbReference>
<dbReference type="InterPro" id="IPR037524">
    <property type="entry name" value="PA14/GLEYA"/>
</dbReference>
<sequence>MFLAQVIILGAIVEGSFAASSTLCTSTSTQNAAASAASELVAASACSDSDLLNDFQSLPEATNFCSTLLSIVPTTITSTMTMVVLPTTITATEIADTDTEAQFISRRTTTLTDTVTSTRTATMLLDVRSTNGLPTAPPTKRMVTVALSLNIFEDGPTATAPPMSLMPSLSSLCNCLSLPTPSVTTTVTVRQPASVITVFSLAPVTVTSTSTALATTTSYPMPEQCNNAGIQFGGFKYPFGNGPPYTIDPQFVRDKRAAENFLGSGVTTVPLGWSFLTDPCPADSPGLPYGPVNRSCAAYTYDHRGYFFAPISGNYTFTLRFVDDIALLWLGDIAYRNFGRPNATLEAQVRNTNGTSSFSMQLGAGSYTPVRLMMSNVGGPTHGSFDIVAPGGVRVLDSKITRAGNPYLVQFGCNRNAEALPFTNQVNGVY</sequence>
<dbReference type="Pfam" id="PF10528">
    <property type="entry name" value="GLEYA"/>
    <property type="match status" value="1"/>
</dbReference>
<gene>
    <name evidence="4" type="ORF">K489DRAFT_410946</name>
</gene>
<organism evidence="4">
    <name type="scientific">Dissoconium aciculare CBS 342.82</name>
    <dbReference type="NCBI Taxonomy" id="1314786"/>
    <lineage>
        <taxon>Eukaryota</taxon>
        <taxon>Fungi</taxon>
        <taxon>Dikarya</taxon>
        <taxon>Ascomycota</taxon>
        <taxon>Pezizomycotina</taxon>
        <taxon>Dothideomycetes</taxon>
        <taxon>Dothideomycetidae</taxon>
        <taxon>Mycosphaerellales</taxon>
        <taxon>Dissoconiaceae</taxon>
        <taxon>Dissoconium</taxon>
    </lineage>
</organism>